<reference evidence="2 3" key="1">
    <citation type="journal article" date="2016" name="Nat. Commun.">
        <title>Thousands of microbial genomes shed light on interconnected biogeochemical processes in an aquifer system.</title>
        <authorList>
            <person name="Anantharaman K."/>
            <person name="Brown C.T."/>
            <person name="Hug L.A."/>
            <person name="Sharon I."/>
            <person name="Castelle C.J."/>
            <person name="Probst A.J."/>
            <person name="Thomas B.C."/>
            <person name="Singh A."/>
            <person name="Wilkins M.J."/>
            <person name="Karaoz U."/>
            <person name="Brodie E.L."/>
            <person name="Williams K.H."/>
            <person name="Hubbard S.S."/>
            <person name="Banfield J.F."/>
        </authorList>
    </citation>
    <scope>NUCLEOTIDE SEQUENCE [LARGE SCALE GENOMIC DNA]</scope>
</reference>
<gene>
    <name evidence="2" type="ORF">A2227_07950</name>
</gene>
<feature type="transmembrane region" description="Helical" evidence="1">
    <location>
        <begin position="9"/>
        <end position="31"/>
    </location>
</feature>
<comment type="caution">
    <text evidence="2">The sequence shown here is derived from an EMBL/GenBank/DDBJ whole genome shotgun (WGS) entry which is preliminary data.</text>
</comment>
<dbReference type="Proteomes" id="UP000178367">
    <property type="component" value="Unassembled WGS sequence"/>
</dbReference>
<protein>
    <submittedName>
        <fullName evidence="2">Uncharacterized protein</fullName>
    </submittedName>
</protein>
<evidence type="ECO:0000256" key="1">
    <source>
        <dbReference type="SAM" id="Phobius"/>
    </source>
</evidence>
<dbReference type="AlphaFoldDB" id="A0A1F5SF17"/>
<accession>A0A1F5SF17</accession>
<evidence type="ECO:0000313" key="3">
    <source>
        <dbReference type="Proteomes" id="UP000178367"/>
    </source>
</evidence>
<keyword evidence="1" id="KW-0472">Membrane</keyword>
<name>A0A1F5SF17_9BACT</name>
<sequence>MFKKKNNNFLLAIFVLTLIILSAGSIFLFLIRKTDLAKNGLPPVNPADTVNTSTEAAESVPLKAEREECESEDAAANDVCYAEAAVKDAAIELCERIGDKNALDQCLDNILNMSPEAKCDDLKSDDSKKSCFVMAAVRDGNPDYCSRFSDKDRCLMMMAEKKMDVGICGNDIASDEIRDLCYSSLAEKKSDIDICREIRGADLRDICYSQAFAWEDNSGFCAMIENVDLRNNCFFVGAVSKTDAGMCAKIEEGGEAGISSNDCYSNLAFNAGDSGYCDYLEDAGNKEACVAQVSRKK</sequence>
<evidence type="ECO:0000313" key="2">
    <source>
        <dbReference type="EMBL" id="OGF25300.1"/>
    </source>
</evidence>
<dbReference type="EMBL" id="MFGB01000022">
    <property type="protein sequence ID" value="OGF25300.1"/>
    <property type="molecule type" value="Genomic_DNA"/>
</dbReference>
<keyword evidence="1" id="KW-1133">Transmembrane helix</keyword>
<organism evidence="2 3">
    <name type="scientific">Candidatus Falkowbacteria bacterium RIFOXYA2_FULL_47_19</name>
    <dbReference type="NCBI Taxonomy" id="1797994"/>
    <lineage>
        <taxon>Bacteria</taxon>
        <taxon>Candidatus Falkowiibacteriota</taxon>
    </lineage>
</organism>
<dbReference type="STRING" id="1797994.A2227_07950"/>
<proteinExistence type="predicted"/>
<keyword evidence="1" id="KW-0812">Transmembrane</keyword>